<reference evidence="1 2" key="1">
    <citation type="submission" date="2022-02" db="EMBL/GenBank/DDBJ databases">
        <title>Genome analysis of Beneficial Microorganisms for Coral consortium from Pocillopora damicornis.</title>
        <authorList>
            <person name="Rosado P.M."/>
            <person name="Cardoso P.M."/>
            <person name="Rosado J.G."/>
            <person name="Schultz J."/>
            <person name="Rocha U."/>
            <person name="Costa T.K."/>
            <person name="Peixoto R.S."/>
        </authorList>
    </citation>
    <scope>NUCLEOTIDE SEQUENCE [LARGE SCALE GENOMIC DNA]</scope>
    <source>
        <strain evidence="1 2">BMC5</strain>
    </source>
</reference>
<dbReference type="InterPro" id="IPR052927">
    <property type="entry name" value="DCC_oxidoreductase"/>
</dbReference>
<dbReference type="PANTHER" id="PTHR33639:SF2">
    <property type="entry name" value="DUF393 DOMAIN-CONTAINING PROTEIN"/>
    <property type="match status" value="1"/>
</dbReference>
<comment type="caution">
    <text evidence="1">The sequence shown here is derived from an EMBL/GenBank/DDBJ whole genome shotgun (WGS) entry which is preliminary data.</text>
</comment>
<keyword evidence="2" id="KW-1185">Reference proteome</keyword>
<protein>
    <submittedName>
        <fullName evidence="1">DCC1-like thiol-disulfide oxidoreductase family protein</fullName>
    </submittedName>
</protein>
<evidence type="ECO:0000313" key="2">
    <source>
        <dbReference type="Proteomes" id="UP001156974"/>
    </source>
</evidence>
<dbReference type="EMBL" id="JAKUMG010000002">
    <property type="protein sequence ID" value="MDI4668604.1"/>
    <property type="molecule type" value="Genomic_DNA"/>
</dbReference>
<dbReference type="Proteomes" id="UP001156974">
    <property type="component" value="Unassembled WGS sequence"/>
</dbReference>
<dbReference type="PANTHER" id="PTHR33639">
    <property type="entry name" value="THIOL-DISULFIDE OXIDOREDUCTASE DCC"/>
    <property type="match status" value="1"/>
</dbReference>
<proteinExistence type="predicted"/>
<dbReference type="Pfam" id="PF04134">
    <property type="entry name" value="DCC1-like"/>
    <property type="match status" value="1"/>
</dbReference>
<sequence length="112" mass="13422">MRFIIRFDKQITFKLCPMQSDKGERLLKAYKVKDPLSSMVVIDKNQLYKQSDAVLFIATQLGFPFSLTKVFKLLPKGFRDRMYDWVGRNRYRFFGKQTQCKLLTEEQKQHFL</sequence>
<dbReference type="InterPro" id="IPR007263">
    <property type="entry name" value="DCC1-like"/>
</dbReference>
<accession>A0ABT6TXG4</accession>
<gene>
    <name evidence="1" type="ORF">MKZ47_05755</name>
</gene>
<organism evidence="1 2">
    <name type="scientific">Pseudoalteromonas shioyasakiensis</name>
    <dbReference type="NCBI Taxonomy" id="1190813"/>
    <lineage>
        <taxon>Bacteria</taxon>
        <taxon>Pseudomonadati</taxon>
        <taxon>Pseudomonadota</taxon>
        <taxon>Gammaproteobacteria</taxon>
        <taxon>Alteromonadales</taxon>
        <taxon>Pseudoalteromonadaceae</taxon>
        <taxon>Pseudoalteromonas</taxon>
    </lineage>
</organism>
<evidence type="ECO:0000313" key="1">
    <source>
        <dbReference type="EMBL" id="MDI4668604.1"/>
    </source>
</evidence>
<name>A0ABT6TXG4_9GAMM</name>